<dbReference type="PANTHER" id="PTHR47129:SF1">
    <property type="entry name" value="NMRA-LIKE DOMAIN-CONTAINING PROTEIN"/>
    <property type="match status" value="1"/>
</dbReference>
<dbReference type="CDD" id="cd05269">
    <property type="entry name" value="TMR_SDR_a"/>
    <property type="match status" value="1"/>
</dbReference>
<dbReference type="KEGG" id="moo:BWL13_00734"/>
<dbReference type="SUPFAM" id="SSF51735">
    <property type="entry name" value="NAD(P)-binding Rossmann-fold domains"/>
    <property type="match status" value="1"/>
</dbReference>
<dbReference type="InterPro" id="IPR036291">
    <property type="entry name" value="NAD(P)-bd_dom_sf"/>
</dbReference>
<dbReference type="OrthoDB" id="5510591at2"/>
<evidence type="ECO:0000313" key="2">
    <source>
        <dbReference type="EMBL" id="EZP27975.1"/>
    </source>
</evidence>
<dbReference type="Pfam" id="PF05368">
    <property type="entry name" value="NmrA"/>
    <property type="match status" value="1"/>
</dbReference>
<dbReference type="Proteomes" id="UP000024001">
    <property type="component" value="Unassembled WGS sequence"/>
</dbReference>
<accession>A0A031FWG6</accession>
<comment type="caution">
    <text evidence="2">The sequence shown here is derived from an EMBL/GenBank/DDBJ whole genome shotgun (WGS) entry which is preliminary data.</text>
</comment>
<dbReference type="Gene3D" id="3.40.50.720">
    <property type="entry name" value="NAD(P)-binding Rossmann-like Domain"/>
    <property type="match status" value="1"/>
</dbReference>
<sequence length="286" mass="28884">MTILVTAASGQLGHLVVDALIARGASPDSIVAGARTVAKAADLADKGVRVVPLDYTVPESIDAALDGVDSVLLISGSDPGVRLAGHLNVIEAAARAGVKKLAYTSVSHADTSELVLAPDHKATEEAIAASGIPAVLLRNNWYIENSAGDLATAAQTGVLSAAVGDGVVSAAARIDFAEAAAVVMLDDAHIGRTYELAGPRATYADIAAAMSEVLGREVVYAPATADELAARLSSFGLDEGTVGFVVALDAGIARGDLDVTDPALTDLIGRPATSWVDALRAIAPAS</sequence>
<dbReference type="eggNOG" id="COG0702">
    <property type="taxonomic scope" value="Bacteria"/>
</dbReference>
<name>A0A031FWG6_9MICO</name>
<dbReference type="AlphaFoldDB" id="A0A031FWG6"/>
<evidence type="ECO:0000259" key="1">
    <source>
        <dbReference type="Pfam" id="PF05368"/>
    </source>
</evidence>
<dbReference type="EMBL" id="JFYO01000004">
    <property type="protein sequence ID" value="EZP27975.1"/>
    <property type="molecule type" value="Genomic_DNA"/>
</dbReference>
<proteinExistence type="predicted"/>
<dbReference type="InterPro" id="IPR052718">
    <property type="entry name" value="NmrA-type_oxidoreductase"/>
</dbReference>
<dbReference type="PANTHER" id="PTHR47129">
    <property type="entry name" value="QUINONE OXIDOREDUCTASE 2"/>
    <property type="match status" value="1"/>
</dbReference>
<dbReference type="Gene3D" id="3.90.25.10">
    <property type="entry name" value="UDP-galactose 4-epimerase, domain 1"/>
    <property type="match status" value="1"/>
</dbReference>
<feature type="domain" description="NmrA-like" evidence="1">
    <location>
        <begin position="2"/>
        <end position="224"/>
    </location>
</feature>
<organism evidence="2 3">
    <name type="scientific">Microbacterium oleivorans</name>
    <dbReference type="NCBI Taxonomy" id="273677"/>
    <lineage>
        <taxon>Bacteria</taxon>
        <taxon>Bacillati</taxon>
        <taxon>Actinomycetota</taxon>
        <taxon>Actinomycetes</taxon>
        <taxon>Micrococcales</taxon>
        <taxon>Microbacteriaceae</taxon>
        <taxon>Microbacterium</taxon>
    </lineage>
</organism>
<protein>
    <submittedName>
        <fullName evidence="2">Putative nucleoside-diphosphate sugar epimerase</fullName>
    </submittedName>
</protein>
<dbReference type="GeneID" id="91431141"/>
<keyword evidence="3" id="KW-1185">Reference proteome</keyword>
<gene>
    <name evidence="2" type="ORF">BW34_00948</name>
</gene>
<evidence type="ECO:0000313" key="3">
    <source>
        <dbReference type="Proteomes" id="UP000024001"/>
    </source>
</evidence>
<dbReference type="RefSeq" id="WP_036309962.1">
    <property type="nucleotide sequence ID" value="NZ_CP031421.1"/>
</dbReference>
<dbReference type="InterPro" id="IPR008030">
    <property type="entry name" value="NmrA-like"/>
</dbReference>
<dbReference type="PATRIC" id="fig|273677.3.peg.929"/>
<reference evidence="2 3" key="1">
    <citation type="submission" date="2014-03" db="EMBL/GenBank/DDBJ databases">
        <title>Draft Genome Sequences of 13 Willow Endophytes.</title>
        <authorList>
            <person name="Gan H.Y."/>
            <person name="Gan H.M."/>
            <person name="Savka M.A."/>
            <person name="Hudson A.O."/>
        </authorList>
    </citation>
    <scope>NUCLEOTIDE SEQUENCE [LARGE SCALE GENOMIC DNA]</scope>
    <source>
        <strain evidence="2 3">RIT293</strain>
    </source>
</reference>